<accession>A0A1I4HDS0</accession>
<dbReference type="RefSeq" id="WP_090190586.1">
    <property type="nucleotide sequence ID" value="NZ_FOTF01000017.1"/>
</dbReference>
<dbReference type="GO" id="GO:0016787">
    <property type="term" value="F:hydrolase activity"/>
    <property type="evidence" value="ECO:0007669"/>
    <property type="project" value="UniProtKB-UniRule"/>
</dbReference>
<dbReference type="InterPro" id="IPR016035">
    <property type="entry name" value="Acyl_Trfase/lysoPLipase"/>
</dbReference>
<organism evidence="4 5">
    <name type="scientific">Loktanella salsilacus</name>
    <dbReference type="NCBI Taxonomy" id="195913"/>
    <lineage>
        <taxon>Bacteria</taxon>
        <taxon>Pseudomonadati</taxon>
        <taxon>Pseudomonadota</taxon>
        <taxon>Alphaproteobacteria</taxon>
        <taxon>Rhodobacterales</taxon>
        <taxon>Roseobacteraceae</taxon>
        <taxon>Loktanella</taxon>
    </lineage>
</organism>
<feature type="short sequence motif" description="DGA/G" evidence="2">
    <location>
        <begin position="252"/>
        <end position="254"/>
    </location>
</feature>
<dbReference type="OrthoDB" id="323481at2"/>
<evidence type="ECO:0000259" key="3">
    <source>
        <dbReference type="PROSITE" id="PS51635"/>
    </source>
</evidence>
<dbReference type="InterPro" id="IPR002641">
    <property type="entry name" value="PNPLA_dom"/>
</dbReference>
<dbReference type="STRING" id="195913.SAMN04488004_11724"/>
<sequence length="376" mass="39617">MNILNEAAPVLGRRRFLAGLAATGLTACAGTNGPTVSTQSIDVPDPLAAFRLLASAGPDIWAQHLPTATVADAPCTLAVSGGGEDGAFGAGALVGWSQTGTRPKFDIVTGVSTGALIAPFAFLGTEQDDMLRRIFTEYGANDIMKMRPLNAVFSDALYDTAPLADLIAHFTPPEVIDAVAVRHAAGARMFVVTSELDSARAHIWNMGAIAQAGRYDLFRGVMRASSALPGLFSPVDLQFEVGGVRYAESHMDGGIHMQFLAIPEFALTQVHSKLGRGSVYVLINNTLDPAPNIVSRSALAISQAALTTNTRAIADAAVDATTLFAHANGLSLSVAAVRPDSGIVFDPSDRFSTAYMNAMYRHGYDRAIDGALWHVM</sequence>
<feature type="active site" description="Proton acceptor" evidence="2">
    <location>
        <position position="252"/>
    </location>
</feature>
<gene>
    <name evidence="4" type="ORF">SAMN04488004_11724</name>
</gene>
<feature type="domain" description="PNPLA" evidence="3">
    <location>
        <begin position="77"/>
        <end position="268"/>
    </location>
</feature>
<evidence type="ECO:0000256" key="2">
    <source>
        <dbReference type="PROSITE-ProRule" id="PRU01161"/>
    </source>
</evidence>
<dbReference type="AlphaFoldDB" id="A0A1I4HDS0"/>
<dbReference type="Proteomes" id="UP000199550">
    <property type="component" value="Unassembled WGS sequence"/>
</dbReference>
<feature type="short sequence motif" description="GXSXG" evidence="2">
    <location>
        <begin position="110"/>
        <end position="114"/>
    </location>
</feature>
<dbReference type="Pfam" id="PF01734">
    <property type="entry name" value="Patatin"/>
    <property type="match status" value="1"/>
</dbReference>
<dbReference type="PROSITE" id="PS51318">
    <property type="entry name" value="TAT"/>
    <property type="match status" value="1"/>
</dbReference>
<reference evidence="4 5" key="1">
    <citation type="submission" date="2016-10" db="EMBL/GenBank/DDBJ databases">
        <authorList>
            <person name="de Groot N.N."/>
        </authorList>
    </citation>
    <scope>NUCLEOTIDE SEQUENCE [LARGE SCALE GENOMIC DNA]</scope>
    <source>
        <strain evidence="4 5">DSM 16199</strain>
    </source>
</reference>
<dbReference type="SUPFAM" id="SSF52151">
    <property type="entry name" value="FabD/lysophospholipase-like"/>
    <property type="match status" value="1"/>
</dbReference>
<keyword evidence="1 2" id="KW-0443">Lipid metabolism</keyword>
<feature type="active site" description="Nucleophile" evidence="2">
    <location>
        <position position="112"/>
    </location>
</feature>
<protein>
    <submittedName>
        <fullName evidence="4">Patatin-like phospholipase</fullName>
    </submittedName>
</protein>
<evidence type="ECO:0000256" key="1">
    <source>
        <dbReference type="ARBA" id="ARBA00023098"/>
    </source>
</evidence>
<dbReference type="Gene3D" id="3.40.1090.10">
    <property type="entry name" value="Cytosolic phospholipase A2 catalytic domain"/>
    <property type="match status" value="1"/>
</dbReference>
<keyword evidence="5" id="KW-1185">Reference proteome</keyword>
<name>A0A1I4HDS0_9RHOB</name>
<dbReference type="PROSITE" id="PS51635">
    <property type="entry name" value="PNPLA"/>
    <property type="match status" value="1"/>
</dbReference>
<evidence type="ECO:0000313" key="4">
    <source>
        <dbReference type="EMBL" id="SFL39890.1"/>
    </source>
</evidence>
<feature type="short sequence motif" description="GXGXXG" evidence="2">
    <location>
        <begin position="81"/>
        <end position="86"/>
    </location>
</feature>
<dbReference type="InterPro" id="IPR006311">
    <property type="entry name" value="TAT_signal"/>
</dbReference>
<keyword evidence="2" id="KW-0378">Hydrolase</keyword>
<dbReference type="EMBL" id="FOTF01000017">
    <property type="protein sequence ID" value="SFL39890.1"/>
    <property type="molecule type" value="Genomic_DNA"/>
</dbReference>
<evidence type="ECO:0000313" key="5">
    <source>
        <dbReference type="Proteomes" id="UP000199550"/>
    </source>
</evidence>
<proteinExistence type="predicted"/>
<dbReference type="GO" id="GO:0016042">
    <property type="term" value="P:lipid catabolic process"/>
    <property type="evidence" value="ECO:0007669"/>
    <property type="project" value="UniProtKB-UniRule"/>
</dbReference>
<keyword evidence="2" id="KW-0442">Lipid degradation</keyword>